<dbReference type="InterPro" id="IPR013126">
    <property type="entry name" value="Hsp_70_fam"/>
</dbReference>
<dbReference type="SUPFAM" id="SSF53067">
    <property type="entry name" value="Actin-like ATPase domain"/>
    <property type="match status" value="2"/>
</dbReference>
<accession>A0A6G7PVV9</accession>
<evidence type="ECO:0000313" key="4">
    <source>
        <dbReference type="EMBL" id="QIJ71651.1"/>
    </source>
</evidence>
<evidence type="ECO:0000313" key="5">
    <source>
        <dbReference type="Proteomes" id="UP000502179"/>
    </source>
</evidence>
<keyword evidence="2" id="KW-0547">Nucleotide-binding</keyword>
<protein>
    <submittedName>
        <fullName evidence="4">Hsp70 family protein</fullName>
    </submittedName>
</protein>
<sequence>MSRYLIGIDLGTTNSAVAYVDLQEPGPRPRLQIFEVPQLIDRGRLSPQAMLPSFLYLPGEFDLEPGSCALPWDKDRNYIVGVFARQQGLKVPNRLVSSAKSWLCHGGVDRRSPILPWGAGQEVQKVSPVEASARYLRHIKEAWDWTIAKDDPEARFENQEVIVTVPASFDEVARELTLEAAKAAGLSVTLIEEPTAAFYAWLSANEEGWTEFIRQGDLILVCDIGGGTTDFTLIEAQPGPEGPELKRVAVGDHILLGGDNMDLALARLVEKKLSGARLDLVRFQMLTHQCRQVKERLLAEDGPGEEAVRLTGRGTALIAETLVARLRKEEVLSLILEEFFPPQPWHDGLKGFKSVPGGLKEWGLPYARETAITKHLAAFLYRHGERAPNLVLFNGGAMKPTLLRRRILESLAGWFGQEPRELTNPSLDLAISLGAAYYGLVRRGLGIRVGGGVPRSYYLGVASPEKDKLTAVCLIPQGTEEGSELEVPRDFDVITNRPVRFSLYHATDRQEDGLGDVVNLSKGELAELPPLVTVLKYGKKGERRHIAVRVGARLTEVGTLEVFCRSLESPHRWRLQFDLRREKPSRETAPLATGVVVEPTEEDRRALVDRLEEDLRLRFEAAAEALRAVFSGQASPEALPRRLREILEMERDQWPLSLLRALAEVVIELKKERRRSPAHEARWLNLAGFFMRPGYGDPLDPWRVKQLWPLHLEGLAYPRDVSCAREWWIFWRRLAGGLTAGQQNQILARIKPVLIPPRRKKSRQKVRFFREEKIEMWLLAGNLERLPWQTKVDLGRALLAEIGRGLPLNLAFLTISRLGAREPLYGPANEVVPAPEVCRWIQDLIERFTPPAKAGKAAWALAQALGHLGRMTGDRARDIDEDTRHRLIAYLELFPQAKGIIRQLKEPLPLEKAEAARLYGESLPEGLILKG</sequence>
<proteinExistence type="inferred from homology"/>
<dbReference type="CDD" id="cd10170">
    <property type="entry name" value="ASKHA_NBD_HSP70"/>
    <property type="match status" value="1"/>
</dbReference>
<gene>
    <name evidence="4" type="ORF">G4V39_04915</name>
</gene>
<dbReference type="InterPro" id="IPR043129">
    <property type="entry name" value="ATPase_NBD"/>
</dbReference>
<comment type="similarity">
    <text evidence="1">Belongs to the heat shock protein 70 family.</text>
</comment>
<dbReference type="EMBL" id="CP048877">
    <property type="protein sequence ID" value="QIJ71651.1"/>
    <property type="molecule type" value="Genomic_DNA"/>
</dbReference>
<dbReference type="Pfam" id="PF00012">
    <property type="entry name" value="HSP70"/>
    <property type="match status" value="1"/>
</dbReference>
<evidence type="ECO:0000256" key="2">
    <source>
        <dbReference type="ARBA" id="ARBA00022741"/>
    </source>
</evidence>
<dbReference type="PRINTS" id="PR00301">
    <property type="entry name" value="HEATSHOCK70"/>
</dbReference>
<dbReference type="RefSeq" id="WP_166031869.1">
    <property type="nucleotide sequence ID" value="NZ_CP048877.1"/>
</dbReference>
<reference evidence="4 5" key="1">
    <citation type="submission" date="2020-02" db="EMBL/GenBank/DDBJ databases">
        <title>Genome analysis of Thermosulfuriphilus ammonigenes ST65T, an anaerobic thermophilic chemolithoautotrophic bacterium isolated from a deep-sea hydrothermal vent.</title>
        <authorList>
            <person name="Slobodkina G."/>
            <person name="Allioux M."/>
            <person name="Merkel A."/>
            <person name="Alain K."/>
            <person name="Jebbar M."/>
            <person name="Slobodkin A."/>
        </authorList>
    </citation>
    <scope>NUCLEOTIDE SEQUENCE [LARGE SCALE GENOMIC DNA]</scope>
    <source>
        <strain evidence="4 5">ST65</strain>
    </source>
</reference>
<dbReference type="AlphaFoldDB" id="A0A6G7PVV9"/>
<dbReference type="InterPro" id="IPR021030">
    <property type="entry name" value="DUF3731"/>
</dbReference>
<dbReference type="GO" id="GO:0140662">
    <property type="term" value="F:ATP-dependent protein folding chaperone"/>
    <property type="evidence" value="ECO:0007669"/>
    <property type="project" value="InterPro"/>
</dbReference>
<dbReference type="PANTHER" id="PTHR42749">
    <property type="entry name" value="CELL SHAPE-DETERMINING PROTEIN MREB"/>
    <property type="match status" value="1"/>
</dbReference>
<dbReference type="KEGG" id="tav:G4V39_04915"/>
<keyword evidence="3" id="KW-0067">ATP-binding</keyword>
<evidence type="ECO:0000256" key="3">
    <source>
        <dbReference type="ARBA" id="ARBA00022840"/>
    </source>
</evidence>
<dbReference type="PANTHER" id="PTHR42749:SF1">
    <property type="entry name" value="CELL SHAPE-DETERMINING PROTEIN MREB"/>
    <property type="match status" value="1"/>
</dbReference>
<dbReference type="GO" id="GO:0005524">
    <property type="term" value="F:ATP binding"/>
    <property type="evidence" value="ECO:0007669"/>
    <property type="project" value="UniProtKB-KW"/>
</dbReference>
<dbReference type="Pfam" id="PF12531">
    <property type="entry name" value="DUF3731"/>
    <property type="match status" value="1"/>
</dbReference>
<dbReference type="Gene3D" id="3.30.420.40">
    <property type="match status" value="2"/>
</dbReference>
<name>A0A6G7PVV9_9BACT</name>
<dbReference type="PROSITE" id="PS00297">
    <property type="entry name" value="HSP70_1"/>
    <property type="match status" value="1"/>
</dbReference>
<dbReference type="Proteomes" id="UP000502179">
    <property type="component" value="Chromosome"/>
</dbReference>
<dbReference type="InterPro" id="IPR018181">
    <property type="entry name" value="Heat_shock_70_CS"/>
</dbReference>
<keyword evidence="5" id="KW-1185">Reference proteome</keyword>
<evidence type="ECO:0000256" key="1">
    <source>
        <dbReference type="ARBA" id="ARBA00007381"/>
    </source>
</evidence>
<organism evidence="4 5">
    <name type="scientific">Thermosulfuriphilus ammonigenes</name>
    <dbReference type="NCBI Taxonomy" id="1936021"/>
    <lineage>
        <taxon>Bacteria</taxon>
        <taxon>Pseudomonadati</taxon>
        <taxon>Thermodesulfobacteriota</taxon>
        <taxon>Thermodesulfobacteria</taxon>
        <taxon>Thermodesulfobacteriales</taxon>
        <taxon>Thermodesulfobacteriaceae</taxon>
        <taxon>Thermosulfuriphilus</taxon>
    </lineage>
</organism>